<dbReference type="PANTHER" id="PTHR33799">
    <property type="entry name" value="PTS PERMEASE-RELATED-RELATED"/>
    <property type="match status" value="1"/>
</dbReference>
<dbReference type="CDD" id="cd00006">
    <property type="entry name" value="PTS_IIA_man"/>
    <property type="match status" value="1"/>
</dbReference>
<dbReference type="InterPro" id="IPR004701">
    <property type="entry name" value="PTS_EIIA_man-typ"/>
</dbReference>
<evidence type="ECO:0000256" key="2">
    <source>
        <dbReference type="ARBA" id="ARBA00022448"/>
    </source>
</evidence>
<dbReference type="InterPro" id="IPR033887">
    <property type="entry name" value="PTS_IIA_man"/>
</dbReference>
<evidence type="ECO:0000256" key="7">
    <source>
        <dbReference type="ARBA" id="ARBA00022777"/>
    </source>
</evidence>
<keyword evidence="7" id="KW-0418">Kinase</keyword>
<dbReference type="STRING" id="52442.SAMN05421880_10277"/>
<dbReference type="PANTHER" id="PTHR33799:SF1">
    <property type="entry name" value="PTS SYSTEM MANNOSE-SPECIFIC EIIAB COMPONENT-RELATED"/>
    <property type="match status" value="1"/>
</dbReference>
<dbReference type="Gene3D" id="3.40.50.510">
    <property type="entry name" value="Phosphotransferase system, mannose-type IIA component"/>
    <property type="match status" value="1"/>
</dbReference>
<feature type="domain" description="PTS EIIA type-4" evidence="8">
    <location>
        <begin position="1"/>
        <end position="123"/>
    </location>
</feature>
<dbReference type="EMBL" id="FOUF01000002">
    <property type="protein sequence ID" value="SFL90437.1"/>
    <property type="molecule type" value="Genomic_DNA"/>
</dbReference>
<dbReference type="InterPro" id="IPR051471">
    <property type="entry name" value="Bacterial_PTS_sugar_comp"/>
</dbReference>
<keyword evidence="3" id="KW-0963">Cytoplasm</keyword>
<dbReference type="GO" id="GO:0016301">
    <property type="term" value="F:kinase activity"/>
    <property type="evidence" value="ECO:0007669"/>
    <property type="project" value="UniProtKB-KW"/>
</dbReference>
<evidence type="ECO:0000313" key="9">
    <source>
        <dbReference type="EMBL" id="SFL90437.1"/>
    </source>
</evidence>
<accession>A0A1I4LIL9</accession>
<dbReference type="Proteomes" id="UP000199561">
    <property type="component" value="Unassembled WGS sequence"/>
</dbReference>
<keyword evidence="4" id="KW-0762">Sugar transport</keyword>
<evidence type="ECO:0000256" key="5">
    <source>
        <dbReference type="ARBA" id="ARBA00022679"/>
    </source>
</evidence>
<name>A0A1I4LIL9_9PROT</name>
<keyword evidence="10" id="KW-1185">Reference proteome</keyword>
<reference evidence="9 10" key="1">
    <citation type="submission" date="2016-10" db="EMBL/GenBank/DDBJ databases">
        <authorList>
            <person name="de Groot N.N."/>
        </authorList>
    </citation>
    <scope>NUCLEOTIDE SEQUENCE [LARGE SCALE GENOMIC DNA]</scope>
    <source>
        <strain evidence="9 10">Nm146</strain>
    </source>
</reference>
<dbReference type="RefSeq" id="WP_090665954.1">
    <property type="nucleotide sequence ID" value="NZ_FOUF01000002.1"/>
</dbReference>
<gene>
    <name evidence="9" type="ORF">SAMN05421880_10277</name>
</gene>
<keyword evidence="2" id="KW-0813">Transport</keyword>
<organism evidence="9 10">
    <name type="scientific">Nitrosomonas nitrosa</name>
    <dbReference type="NCBI Taxonomy" id="52442"/>
    <lineage>
        <taxon>Bacteria</taxon>
        <taxon>Pseudomonadati</taxon>
        <taxon>Pseudomonadota</taxon>
        <taxon>Betaproteobacteria</taxon>
        <taxon>Nitrosomonadales</taxon>
        <taxon>Nitrosomonadaceae</taxon>
        <taxon>Nitrosomonas</taxon>
    </lineage>
</organism>
<protein>
    <submittedName>
        <fullName evidence="9">PTS system, ascorbate-specific IIA component</fullName>
    </submittedName>
</protein>
<dbReference type="GO" id="GO:0005737">
    <property type="term" value="C:cytoplasm"/>
    <property type="evidence" value="ECO:0007669"/>
    <property type="project" value="UniProtKB-SubCell"/>
</dbReference>
<evidence type="ECO:0000313" key="10">
    <source>
        <dbReference type="Proteomes" id="UP000199561"/>
    </source>
</evidence>
<dbReference type="Pfam" id="PF03610">
    <property type="entry name" value="EIIA-man"/>
    <property type="match status" value="1"/>
</dbReference>
<dbReference type="GO" id="GO:0016020">
    <property type="term" value="C:membrane"/>
    <property type="evidence" value="ECO:0007669"/>
    <property type="project" value="InterPro"/>
</dbReference>
<keyword evidence="6" id="KW-0598">Phosphotransferase system</keyword>
<dbReference type="SUPFAM" id="SSF53062">
    <property type="entry name" value="PTS system fructose IIA component-like"/>
    <property type="match status" value="1"/>
</dbReference>
<sequence>MVGILIISHDELGNSLAQCATHIFGEEPPLLINQGISIHDDPDAIIIKAKSLIEELDQGDGVLIMTDIIGATPCNIARQLTQSGRVECLAGMNLPMLVRAISYRHEPLSTMLEKAFTGARDGIARILPEY</sequence>
<dbReference type="GO" id="GO:0009401">
    <property type="term" value="P:phosphoenolpyruvate-dependent sugar phosphotransferase system"/>
    <property type="evidence" value="ECO:0007669"/>
    <property type="project" value="UniProtKB-KW"/>
</dbReference>
<evidence type="ECO:0000256" key="4">
    <source>
        <dbReference type="ARBA" id="ARBA00022597"/>
    </source>
</evidence>
<dbReference type="InterPro" id="IPR036662">
    <property type="entry name" value="PTS_EIIA_man-typ_sf"/>
</dbReference>
<comment type="subcellular location">
    <subcellularLocation>
        <location evidence="1">Cytoplasm</location>
    </subcellularLocation>
</comment>
<proteinExistence type="predicted"/>
<keyword evidence="5" id="KW-0808">Transferase</keyword>
<dbReference type="AlphaFoldDB" id="A0A1I4LIL9"/>
<evidence type="ECO:0000259" key="8">
    <source>
        <dbReference type="PROSITE" id="PS51096"/>
    </source>
</evidence>
<dbReference type="PROSITE" id="PS51096">
    <property type="entry name" value="PTS_EIIA_TYPE_4"/>
    <property type="match status" value="1"/>
</dbReference>
<evidence type="ECO:0000256" key="6">
    <source>
        <dbReference type="ARBA" id="ARBA00022683"/>
    </source>
</evidence>
<evidence type="ECO:0000256" key="1">
    <source>
        <dbReference type="ARBA" id="ARBA00004496"/>
    </source>
</evidence>
<evidence type="ECO:0000256" key="3">
    <source>
        <dbReference type="ARBA" id="ARBA00022490"/>
    </source>
</evidence>